<organism evidence="3 4">
    <name type="scientific">Oryza sativa subsp. japonica</name>
    <name type="common">Rice</name>
    <dbReference type="NCBI Taxonomy" id="39947"/>
    <lineage>
        <taxon>Eukaryota</taxon>
        <taxon>Viridiplantae</taxon>
        <taxon>Streptophyta</taxon>
        <taxon>Embryophyta</taxon>
        <taxon>Tracheophyta</taxon>
        <taxon>Spermatophyta</taxon>
        <taxon>Magnoliopsida</taxon>
        <taxon>Liliopsida</taxon>
        <taxon>Poales</taxon>
        <taxon>Poaceae</taxon>
        <taxon>BOP clade</taxon>
        <taxon>Oryzoideae</taxon>
        <taxon>Oryzeae</taxon>
        <taxon>Oryzinae</taxon>
        <taxon>Oryza</taxon>
        <taxon>Oryza sativa</taxon>
    </lineage>
</organism>
<evidence type="ECO:0000256" key="1">
    <source>
        <dbReference type="SAM" id="SignalP"/>
    </source>
</evidence>
<evidence type="ECO:0007829" key="6">
    <source>
        <dbReference type="ProteomicsDB" id="A0A0P0VVT8"/>
    </source>
</evidence>
<dbReference type="Proteomes" id="UP000059680">
    <property type="component" value="Chromosome 3"/>
</dbReference>
<dbReference type="AlphaFoldDB" id="A0A0P0VVT8"/>
<reference evidence="3 4" key="3">
    <citation type="journal article" date="2013" name="Rice">
        <title>Improvement of the Oryza sativa Nipponbare reference genome using next generation sequence and optical map data.</title>
        <authorList>
            <person name="Kawahara Y."/>
            <person name="de la Bastide M."/>
            <person name="Hamilton J.P."/>
            <person name="Kanamori H."/>
            <person name="McCombie W.R."/>
            <person name="Ouyang S."/>
            <person name="Schwartz D.C."/>
            <person name="Tanaka T."/>
            <person name="Wu J."/>
            <person name="Zhou S."/>
            <person name="Childs K.L."/>
            <person name="Davidson R.M."/>
            <person name="Lin H."/>
            <person name="Quesada-Ocampo L."/>
            <person name="Vaillancourt B."/>
            <person name="Sakai H."/>
            <person name="Lee S.S."/>
            <person name="Kim J."/>
            <person name="Numa H."/>
            <person name="Itoh T."/>
            <person name="Buell C.R."/>
            <person name="Matsumoto T."/>
        </authorList>
    </citation>
    <scope>NUCLEOTIDE SEQUENCE [LARGE SCALE GENOMIC DNA]</scope>
    <source>
        <strain evidence="4">cv. Nipponbare</strain>
    </source>
</reference>
<dbReference type="ExpressionAtlas" id="A0A0P0VVT8">
    <property type="expression patterns" value="baseline and differential"/>
</dbReference>
<dbReference type="InterPro" id="IPR015890">
    <property type="entry name" value="Chorismate_C"/>
</dbReference>
<sequence>MIVGIHFFFSLTFILLNLFQGKIINRPLAGTVRRGKTEKEDEMQEQQLLSDEKQCAEHIMLVDLGRNDVGKVCVLFFRWLSHGCINLTDLLGMC</sequence>
<dbReference type="Pfam" id="PF00425">
    <property type="entry name" value="Chorismate_bind"/>
    <property type="match status" value="1"/>
</dbReference>
<name>A0A0P0VVT8_ORYSJ</name>
<evidence type="ECO:0007829" key="5">
    <source>
        <dbReference type="PeptideAtlas" id="A0A0P0VVT8"/>
    </source>
</evidence>
<dbReference type="Gene3D" id="3.60.120.10">
    <property type="entry name" value="Anthranilate synthase"/>
    <property type="match status" value="1"/>
</dbReference>
<protein>
    <submittedName>
        <fullName evidence="3">Os03g0264400 protein</fullName>
    </submittedName>
</protein>
<proteinExistence type="evidence at protein level"/>
<dbReference type="PRINTS" id="PR00095">
    <property type="entry name" value="ANTSNTHASEI"/>
</dbReference>
<gene>
    <name evidence="3" type="ordered locus">Os03g0264400</name>
    <name evidence="3" type="ORF">OSNPB_030264400</name>
</gene>
<dbReference type="PANTHER" id="PTHR11236">
    <property type="entry name" value="AMINOBENZOATE/ANTHRANILATE SYNTHASE"/>
    <property type="match status" value="1"/>
</dbReference>
<feature type="chain" id="PRO_5006056462" evidence="1">
    <location>
        <begin position="22"/>
        <end position="94"/>
    </location>
</feature>
<dbReference type="EMBL" id="AP014959">
    <property type="protein sequence ID" value="BAS83392.1"/>
    <property type="molecule type" value="Genomic_DNA"/>
</dbReference>
<feature type="domain" description="Chorismate-utilising enzyme C-terminal" evidence="2">
    <location>
        <begin position="15"/>
        <end position="74"/>
    </location>
</feature>
<evidence type="ECO:0000313" key="4">
    <source>
        <dbReference type="Proteomes" id="UP000059680"/>
    </source>
</evidence>
<dbReference type="Gramene" id="Os03t0264400-03">
    <property type="protein sequence ID" value="Os03t0264400-03"/>
    <property type="gene ID" value="Os03g0264400"/>
</dbReference>
<evidence type="ECO:0000259" key="2">
    <source>
        <dbReference type="Pfam" id="PF00425"/>
    </source>
</evidence>
<evidence type="ECO:0000313" key="3">
    <source>
        <dbReference type="EMBL" id="BAS83392.1"/>
    </source>
</evidence>
<reference evidence="4" key="1">
    <citation type="journal article" date="2005" name="Nature">
        <title>The map-based sequence of the rice genome.</title>
        <authorList>
            <consortium name="International rice genome sequencing project (IRGSP)"/>
            <person name="Matsumoto T."/>
            <person name="Wu J."/>
            <person name="Kanamori H."/>
            <person name="Katayose Y."/>
            <person name="Fujisawa M."/>
            <person name="Namiki N."/>
            <person name="Mizuno H."/>
            <person name="Yamamoto K."/>
            <person name="Antonio B.A."/>
            <person name="Baba T."/>
            <person name="Sakata K."/>
            <person name="Nagamura Y."/>
            <person name="Aoki H."/>
            <person name="Arikawa K."/>
            <person name="Arita K."/>
            <person name="Bito T."/>
            <person name="Chiden Y."/>
            <person name="Fujitsuka N."/>
            <person name="Fukunaka R."/>
            <person name="Hamada M."/>
            <person name="Harada C."/>
            <person name="Hayashi A."/>
            <person name="Hijishita S."/>
            <person name="Honda M."/>
            <person name="Hosokawa S."/>
            <person name="Ichikawa Y."/>
            <person name="Idonuma A."/>
            <person name="Iijima M."/>
            <person name="Ikeda M."/>
            <person name="Ikeno M."/>
            <person name="Ito K."/>
            <person name="Ito S."/>
            <person name="Ito T."/>
            <person name="Ito Y."/>
            <person name="Ito Y."/>
            <person name="Iwabuchi A."/>
            <person name="Kamiya K."/>
            <person name="Karasawa W."/>
            <person name="Kurita K."/>
            <person name="Katagiri S."/>
            <person name="Kikuta A."/>
            <person name="Kobayashi H."/>
            <person name="Kobayashi N."/>
            <person name="Machita K."/>
            <person name="Maehara T."/>
            <person name="Masukawa M."/>
            <person name="Mizubayashi T."/>
            <person name="Mukai Y."/>
            <person name="Nagasaki H."/>
            <person name="Nagata Y."/>
            <person name="Naito S."/>
            <person name="Nakashima M."/>
            <person name="Nakama Y."/>
            <person name="Nakamichi Y."/>
            <person name="Nakamura M."/>
            <person name="Meguro A."/>
            <person name="Negishi M."/>
            <person name="Ohta I."/>
            <person name="Ohta T."/>
            <person name="Okamoto M."/>
            <person name="Ono N."/>
            <person name="Saji S."/>
            <person name="Sakaguchi M."/>
            <person name="Sakai K."/>
            <person name="Shibata M."/>
            <person name="Shimokawa T."/>
            <person name="Song J."/>
            <person name="Takazaki Y."/>
            <person name="Terasawa K."/>
            <person name="Tsugane M."/>
            <person name="Tsuji K."/>
            <person name="Ueda S."/>
            <person name="Waki K."/>
            <person name="Yamagata H."/>
            <person name="Yamamoto M."/>
            <person name="Yamamoto S."/>
            <person name="Yamane H."/>
            <person name="Yoshiki S."/>
            <person name="Yoshihara R."/>
            <person name="Yukawa K."/>
            <person name="Zhong H."/>
            <person name="Yano M."/>
            <person name="Yuan Q."/>
            <person name="Ouyang S."/>
            <person name="Liu J."/>
            <person name="Jones K.M."/>
            <person name="Gansberger K."/>
            <person name="Moffat K."/>
            <person name="Hill J."/>
            <person name="Bera J."/>
            <person name="Fadrosh D."/>
            <person name="Jin S."/>
            <person name="Johri S."/>
            <person name="Kim M."/>
            <person name="Overton L."/>
            <person name="Reardon M."/>
            <person name="Tsitrin T."/>
            <person name="Vuong H."/>
            <person name="Weaver B."/>
            <person name="Ciecko A."/>
            <person name="Tallon L."/>
            <person name="Jackson J."/>
            <person name="Pai G."/>
            <person name="Aken S.V."/>
            <person name="Utterback T."/>
            <person name="Reidmuller S."/>
            <person name="Feldblyum T."/>
            <person name="Hsiao J."/>
            <person name="Zismann V."/>
            <person name="Iobst S."/>
            <person name="de Vazeille A.R."/>
            <person name="Buell C.R."/>
            <person name="Ying K."/>
            <person name="Li Y."/>
            <person name="Lu T."/>
            <person name="Huang Y."/>
            <person name="Zhao Q."/>
            <person name="Feng Q."/>
            <person name="Zhang L."/>
            <person name="Zhu J."/>
            <person name="Weng Q."/>
            <person name="Mu J."/>
            <person name="Lu Y."/>
            <person name="Fan D."/>
            <person name="Liu Y."/>
            <person name="Guan J."/>
            <person name="Zhang Y."/>
            <person name="Yu S."/>
            <person name="Liu X."/>
            <person name="Zhang Y."/>
            <person name="Hong G."/>
            <person name="Han B."/>
            <person name="Choisne N."/>
            <person name="Demange N."/>
            <person name="Orjeda G."/>
            <person name="Samain S."/>
            <person name="Cattolico L."/>
            <person name="Pelletier E."/>
            <person name="Couloux A."/>
            <person name="Segurens B."/>
            <person name="Wincker P."/>
            <person name="D'Hont A."/>
            <person name="Scarpelli C."/>
            <person name="Weissenbach J."/>
            <person name="Salanoubat M."/>
            <person name="Quetier F."/>
            <person name="Yu Y."/>
            <person name="Kim H.R."/>
            <person name="Rambo T."/>
            <person name="Currie J."/>
            <person name="Collura K."/>
            <person name="Luo M."/>
            <person name="Yang T."/>
            <person name="Ammiraju J.S.S."/>
            <person name="Engler F."/>
            <person name="Soderlund C."/>
            <person name="Wing R.A."/>
            <person name="Palmer L.E."/>
            <person name="de la Bastide M."/>
            <person name="Spiegel L."/>
            <person name="Nascimento L."/>
            <person name="Zutavern T."/>
            <person name="O'Shaughnessy A."/>
            <person name="Dike S."/>
            <person name="Dedhia N."/>
            <person name="Preston R."/>
            <person name="Balija V."/>
            <person name="McCombie W.R."/>
            <person name="Chow T."/>
            <person name="Chen H."/>
            <person name="Chung M."/>
            <person name="Chen C."/>
            <person name="Shaw J."/>
            <person name="Wu H."/>
            <person name="Hsiao K."/>
            <person name="Chao Y."/>
            <person name="Chu M."/>
            <person name="Cheng C."/>
            <person name="Hour A."/>
            <person name="Lee P."/>
            <person name="Lin S."/>
            <person name="Lin Y."/>
            <person name="Liou J."/>
            <person name="Liu S."/>
            <person name="Hsing Y."/>
            <person name="Raghuvanshi S."/>
            <person name="Mohanty A."/>
            <person name="Bharti A.K."/>
            <person name="Gaur A."/>
            <person name="Gupta V."/>
            <person name="Kumar D."/>
            <person name="Ravi V."/>
            <person name="Vij S."/>
            <person name="Kapur A."/>
            <person name="Khurana P."/>
            <person name="Khurana P."/>
            <person name="Khurana J.P."/>
            <person name="Tyagi A.K."/>
            <person name="Gaikwad K."/>
            <person name="Singh A."/>
            <person name="Dalal V."/>
            <person name="Srivastava S."/>
            <person name="Dixit A."/>
            <person name="Pal A.K."/>
            <person name="Ghazi I.A."/>
            <person name="Yadav M."/>
            <person name="Pandit A."/>
            <person name="Bhargava A."/>
            <person name="Sureshbabu K."/>
            <person name="Batra K."/>
            <person name="Sharma T.R."/>
            <person name="Mohapatra T."/>
            <person name="Singh N.K."/>
            <person name="Messing J."/>
            <person name="Nelson A.B."/>
            <person name="Fuks G."/>
            <person name="Kavchok S."/>
            <person name="Keizer G."/>
            <person name="Linton E."/>
            <person name="Llaca V."/>
            <person name="Song R."/>
            <person name="Tanyolac B."/>
            <person name="Young S."/>
            <person name="Ho-Il K."/>
            <person name="Hahn J.H."/>
            <person name="Sangsakoo G."/>
            <person name="Vanavichit A."/>
            <person name="de Mattos Luiz.A.T."/>
            <person name="Zimmer P.D."/>
            <person name="Malone G."/>
            <person name="Dellagostin O."/>
            <person name="de Oliveira A.C."/>
            <person name="Bevan M."/>
            <person name="Bancroft I."/>
            <person name="Minx P."/>
            <person name="Cordum H."/>
            <person name="Wilson R."/>
            <person name="Cheng Z."/>
            <person name="Jin W."/>
            <person name="Jiang J."/>
            <person name="Leong S.A."/>
            <person name="Iwama H."/>
            <person name="Gojobori T."/>
            <person name="Itoh T."/>
            <person name="Niimura Y."/>
            <person name="Fujii Y."/>
            <person name="Habara T."/>
            <person name="Sakai H."/>
            <person name="Sato Y."/>
            <person name="Wilson G."/>
            <person name="Kumar K."/>
            <person name="McCouch S."/>
            <person name="Juretic N."/>
            <person name="Hoen D."/>
            <person name="Wright S."/>
            <person name="Bruskiewich R."/>
            <person name="Bureau T."/>
            <person name="Miyao A."/>
            <person name="Hirochika H."/>
            <person name="Nishikawa T."/>
            <person name="Kadowaki K."/>
            <person name="Sugiura M."/>
            <person name="Burr B."/>
            <person name="Sasaki T."/>
        </authorList>
    </citation>
    <scope>NUCLEOTIDE SEQUENCE [LARGE SCALE GENOMIC DNA]</scope>
    <source>
        <strain evidence="4">cv. Nipponbare</strain>
    </source>
</reference>
<keyword evidence="1" id="KW-0732">Signal</keyword>
<keyword evidence="5 6" id="KW-1267">Proteomics identification</keyword>
<dbReference type="SUPFAM" id="SSF56322">
    <property type="entry name" value="ADC synthase"/>
    <property type="match status" value="1"/>
</dbReference>
<dbReference type="InterPro" id="IPR019999">
    <property type="entry name" value="Anth_synth_I-like"/>
</dbReference>
<dbReference type="PANTHER" id="PTHR11236:SF32">
    <property type="entry name" value="ANTHRANILATE SYNTHASE ALPHA SUBUNIT 2, CHLOROPLASTIC"/>
    <property type="match status" value="1"/>
</dbReference>
<reference evidence="3 4" key="2">
    <citation type="journal article" date="2013" name="Plant Cell Physiol.">
        <title>Rice Annotation Project Database (RAP-DB): an integrative and interactive database for rice genomics.</title>
        <authorList>
            <person name="Sakai H."/>
            <person name="Lee S.S."/>
            <person name="Tanaka T."/>
            <person name="Numa H."/>
            <person name="Kim J."/>
            <person name="Kawahara Y."/>
            <person name="Wakimoto H."/>
            <person name="Yang C.C."/>
            <person name="Iwamoto M."/>
            <person name="Abe T."/>
            <person name="Yamada Y."/>
            <person name="Muto A."/>
            <person name="Inokuchi H."/>
            <person name="Ikemura T."/>
            <person name="Matsumoto T."/>
            <person name="Sasaki T."/>
            <person name="Itoh T."/>
        </authorList>
    </citation>
    <scope>NUCLEOTIDE SEQUENCE [LARGE SCALE GENOMIC DNA]</scope>
    <source>
        <strain evidence="4">cv. Nipponbare</strain>
    </source>
</reference>
<feature type="signal peptide" evidence="1">
    <location>
        <begin position="1"/>
        <end position="21"/>
    </location>
</feature>
<accession>A0A0P0VVT8</accession>
<dbReference type="InterPro" id="IPR005801">
    <property type="entry name" value="ADC_synthase"/>
</dbReference>
<keyword evidence="4" id="KW-1185">Reference proteome</keyword>